<protein>
    <recommendedName>
        <fullName evidence="2">Competence protein CoiA nuclease-like domain-containing protein</fullName>
    </recommendedName>
</protein>
<comment type="caution">
    <text evidence="3">The sequence shown here is derived from an EMBL/GenBank/DDBJ whole genome shotgun (WGS) entry which is preliminary data.</text>
</comment>
<evidence type="ECO:0000256" key="1">
    <source>
        <dbReference type="SAM" id="Coils"/>
    </source>
</evidence>
<name>A0A444QE98_9MICO</name>
<evidence type="ECO:0000313" key="3">
    <source>
        <dbReference type="EMBL" id="RWZ67854.1"/>
    </source>
</evidence>
<proteinExistence type="predicted"/>
<dbReference type="OrthoDB" id="4518752at2"/>
<dbReference type="EMBL" id="RZNC01000001">
    <property type="protein sequence ID" value="RWZ67854.1"/>
    <property type="molecule type" value="Genomic_DNA"/>
</dbReference>
<gene>
    <name evidence="3" type="ORF">ELQ92_00850</name>
</gene>
<sequence length="489" mass="55343">MDRGGGIDHPFLRGETRRIYAARRDGTGDLVELADGQAAAMRQTTRTELMCPVLKCPDPSITTVGSLTRRDHFRHLRSDPSVDHSPETWFHVEAKALMARWARWAHPDAVVDVEKPSNASRERVADVMVTFPDDTRYAIEVQYSSLSPDKLLERRESYAKQSIHDMRIFISSGIHMTTEWGEPRVHLSPLHETLADTGAAIYWINPSLREIGYPVTTVPPPTSWTVHARRDHGHLQVESLRKFRLEAGGLRSRHTRELDSQTAIWEKVHARRVEADIDRHRREAVRAAAAEKARLEREAAEARQREELAVINRARREAVAAVWARSADGQEAIAQFPDGIPPWLDKDVDLDLPLPATVWQWFIYSRYVRPARFGVFIFPATIRDGLLEHFPGAFEDKVGARAVLRFCRGLAVAGVLTETNTFRRGVVFYRRHPNPPRLSLLPRPAKSAVLPPPCEEVPLPAVDRSIPACSICRLPLDPMLRAHGRHVTC</sequence>
<accession>A0A444QE98</accession>
<organism evidence="3 4">
    <name type="scientific">Labedella populi</name>
    <dbReference type="NCBI Taxonomy" id="2498850"/>
    <lineage>
        <taxon>Bacteria</taxon>
        <taxon>Bacillati</taxon>
        <taxon>Actinomycetota</taxon>
        <taxon>Actinomycetes</taxon>
        <taxon>Micrococcales</taxon>
        <taxon>Microbacteriaceae</taxon>
        <taxon>Labedella</taxon>
    </lineage>
</organism>
<dbReference type="Pfam" id="PF06054">
    <property type="entry name" value="CoiA_nuc"/>
    <property type="match status" value="1"/>
</dbReference>
<dbReference type="AlphaFoldDB" id="A0A444QE98"/>
<dbReference type="RefSeq" id="WP_128497068.1">
    <property type="nucleotide sequence ID" value="NZ_RZNC01000001.1"/>
</dbReference>
<feature type="domain" description="Competence protein CoiA nuclease-like" evidence="2">
    <location>
        <begin position="87"/>
        <end position="172"/>
    </location>
</feature>
<dbReference type="InterPro" id="IPR010330">
    <property type="entry name" value="CoiA_nuc"/>
</dbReference>
<keyword evidence="4" id="KW-1185">Reference proteome</keyword>
<feature type="coiled-coil region" evidence="1">
    <location>
        <begin position="270"/>
        <end position="317"/>
    </location>
</feature>
<evidence type="ECO:0000313" key="4">
    <source>
        <dbReference type="Proteomes" id="UP000288603"/>
    </source>
</evidence>
<evidence type="ECO:0000259" key="2">
    <source>
        <dbReference type="Pfam" id="PF06054"/>
    </source>
</evidence>
<reference evidence="3 4" key="1">
    <citation type="submission" date="2018-12" db="EMBL/GenBank/DDBJ databases">
        <authorList>
            <person name="Li F."/>
        </authorList>
    </citation>
    <scope>NUCLEOTIDE SEQUENCE [LARGE SCALE GENOMIC DNA]</scope>
    <source>
        <strain evidence="3 4">8H24J-4-2</strain>
    </source>
</reference>
<keyword evidence="1" id="KW-0175">Coiled coil</keyword>
<dbReference type="Proteomes" id="UP000288603">
    <property type="component" value="Unassembled WGS sequence"/>
</dbReference>